<comment type="similarity">
    <text evidence="1">Belongs to the UPF0102 family.</text>
</comment>
<dbReference type="EMBL" id="CP036291">
    <property type="protein sequence ID" value="QDU90883.1"/>
    <property type="molecule type" value="Genomic_DNA"/>
</dbReference>
<dbReference type="KEGG" id="pnd:Pla175_42960"/>
<dbReference type="OrthoDB" id="9802516at2"/>
<dbReference type="Gene3D" id="3.40.1350.10">
    <property type="match status" value="1"/>
</dbReference>
<dbReference type="AlphaFoldDB" id="A0A518DHD0"/>
<dbReference type="InterPro" id="IPR011856">
    <property type="entry name" value="tRNA_endonuc-like_dom_sf"/>
</dbReference>
<reference evidence="2 3" key="1">
    <citation type="submission" date="2019-02" db="EMBL/GenBank/DDBJ databases">
        <title>Deep-cultivation of Planctomycetes and their phenomic and genomic characterization uncovers novel biology.</title>
        <authorList>
            <person name="Wiegand S."/>
            <person name="Jogler M."/>
            <person name="Boedeker C."/>
            <person name="Pinto D."/>
            <person name="Vollmers J."/>
            <person name="Rivas-Marin E."/>
            <person name="Kohn T."/>
            <person name="Peeters S.H."/>
            <person name="Heuer A."/>
            <person name="Rast P."/>
            <person name="Oberbeckmann S."/>
            <person name="Bunk B."/>
            <person name="Jeske O."/>
            <person name="Meyerdierks A."/>
            <person name="Storesund J.E."/>
            <person name="Kallscheuer N."/>
            <person name="Luecker S."/>
            <person name="Lage O.M."/>
            <person name="Pohl T."/>
            <person name="Merkel B.J."/>
            <person name="Hornburger P."/>
            <person name="Mueller R.-W."/>
            <person name="Bruemmer F."/>
            <person name="Labrenz M."/>
            <person name="Spormann A.M."/>
            <person name="Op den Camp H."/>
            <person name="Overmann J."/>
            <person name="Amann R."/>
            <person name="Jetten M.S.M."/>
            <person name="Mascher T."/>
            <person name="Medema M.H."/>
            <person name="Devos D.P."/>
            <person name="Kaster A.-K."/>
            <person name="Ovreas L."/>
            <person name="Rohde M."/>
            <person name="Galperin M.Y."/>
            <person name="Jogler C."/>
        </authorList>
    </citation>
    <scope>NUCLEOTIDE SEQUENCE [LARGE SCALE GENOMIC DNA]</scope>
    <source>
        <strain evidence="2 3">Pla175</strain>
    </source>
</reference>
<dbReference type="InterPro" id="IPR003509">
    <property type="entry name" value="UPF0102_YraN-like"/>
</dbReference>
<dbReference type="PANTHER" id="PTHR34039:SF1">
    <property type="entry name" value="UPF0102 PROTEIN YRAN"/>
    <property type="match status" value="1"/>
</dbReference>
<sequence length="113" mass="12268">MLRRSGYKIVAGGARSRFGEIDLIAVQGRTIVFVEVKTRRTTRAGDPADAVGASKQQRIAASALAFLKSHGLLEHAARFDVIAIVWPADARRPASARHFENAFSPPGFGQFFS</sequence>
<dbReference type="SUPFAM" id="SSF52980">
    <property type="entry name" value="Restriction endonuclease-like"/>
    <property type="match status" value="1"/>
</dbReference>
<accession>A0A518DHD0</accession>
<gene>
    <name evidence="2" type="ORF">Pla175_42960</name>
</gene>
<organism evidence="2 3">
    <name type="scientific">Pirellulimonas nuda</name>
    <dbReference type="NCBI Taxonomy" id="2528009"/>
    <lineage>
        <taxon>Bacteria</taxon>
        <taxon>Pseudomonadati</taxon>
        <taxon>Planctomycetota</taxon>
        <taxon>Planctomycetia</taxon>
        <taxon>Pirellulales</taxon>
        <taxon>Lacipirellulaceae</taxon>
        <taxon>Pirellulimonas</taxon>
    </lineage>
</organism>
<dbReference type="InterPro" id="IPR011335">
    <property type="entry name" value="Restrct_endonuc-II-like"/>
</dbReference>
<evidence type="ECO:0000313" key="2">
    <source>
        <dbReference type="EMBL" id="QDU90883.1"/>
    </source>
</evidence>
<proteinExistence type="inferred from homology"/>
<dbReference type="Proteomes" id="UP000317429">
    <property type="component" value="Chromosome"/>
</dbReference>
<keyword evidence="3" id="KW-1185">Reference proteome</keyword>
<protein>
    <submittedName>
        <fullName evidence="2">Uncharacterized protein</fullName>
    </submittedName>
</protein>
<name>A0A518DHD0_9BACT</name>
<evidence type="ECO:0000256" key="1">
    <source>
        <dbReference type="ARBA" id="ARBA00006738"/>
    </source>
</evidence>
<evidence type="ECO:0000313" key="3">
    <source>
        <dbReference type="Proteomes" id="UP000317429"/>
    </source>
</evidence>
<dbReference type="PANTHER" id="PTHR34039">
    <property type="entry name" value="UPF0102 PROTEIN YRAN"/>
    <property type="match status" value="1"/>
</dbReference>
<dbReference type="CDD" id="cd20736">
    <property type="entry name" value="PoNe_Nuclease"/>
    <property type="match status" value="1"/>
</dbReference>
<dbReference type="GO" id="GO:0003676">
    <property type="term" value="F:nucleic acid binding"/>
    <property type="evidence" value="ECO:0007669"/>
    <property type="project" value="InterPro"/>
</dbReference>
<dbReference type="Pfam" id="PF02021">
    <property type="entry name" value="UPF0102"/>
    <property type="match status" value="1"/>
</dbReference>